<dbReference type="Pfam" id="PF24696">
    <property type="entry name" value="UGSC"/>
    <property type="match status" value="1"/>
</dbReference>
<dbReference type="EMBL" id="CAEZSR010000040">
    <property type="protein sequence ID" value="CAB4555846.1"/>
    <property type="molecule type" value="Genomic_DNA"/>
</dbReference>
<feature type="domain" description="UGSC-like" evidence="1">
    <location>
        <begin position="2"/>
        <end position="72"/>
    </location>
</feature>
<evidence type="ECO:0000313" key="2">
    <source>
        <dbReference type="EMBL" id="CAB4555846.1"/>
    </source>
</evidence>
<organism evidence="2">
    <name type="scientific">freshwater metagenome</name>
    <dbReference type="NCBI Taxonomy" id="449393"/>
    <lineage>
        <taxon>unclassified sequences</taxon>
        <taxon>metagenomes</taxon>
        <taxon>ecological metagenomes</taxon>
    </lineage>
</organism>
<evidence type="ECO:0000259" key="1">
    <source>
        <dbReference type="Pfam" id="PF24696"/>
    </source>
</evidence>
<accession>A0A6J6CXJ2</accession>
<dbReference type="AlphaFoldDB" id="A0A6J6CXJ2"/>
<reference evidence="2" key="1">
    <citation type="submission" date="2020-05" db="EMBL/GenBank/DDBJ databases">
        <authorList>
            <person name="Chiriac C."/>
            <person name="Salcher M."/>
            <person name="Ghai R."/>
            <person name="Kavagutti S V."/>
        </authorList>
    </citation>
    <scope>NUCLEOTIDE SEQUENCE</scope>
</reference>
<sequence>MRASVVAELAGVPTVSIVCEGFQRQALATGRGLGLDDLPLAVLQGHVDIQSHEEMIERFREHTIDQIVRGLTETRDVDDLAGSEPSALDVVVTGSIDDVHREFLTRGWTDGSPFVPPTVERVQAYLDGTGHDPFRVIGQAKPSGRDMTVWSVAVNAVMAGCDRTHLPVLLAMADVLANPQYGVEHSGNTTGADALVVVSGPSIAELGFNSEGGALREGAHANTSVGRWLRLYLRNVCGFTTAEHDKATFGNSSRVVLAEHEPTLQAIGWSSLAEDLGAAAGADTLTMVRINSGVLLGSVFGSSPGEILPYLANGLVRVTGWELTHVYGLGHRAYRPLLVLSPLLARLFARHGWSKDDVRAALFERAVLPARTFEAFIGEWSNLTAGRRTLTDLVAKGLLPERFAESDDPDRLVPIVAAPEEILVAVAGDPNRANAFAFSNDGRHGDWTTATIDRSVSLDLACRIDRPDLCG</sequence>
<name>A0A6J6CXJ2_9ZZZZ</name>
<gene>
    <name evidence="2" type="ORF">UFOPK1493_01399</name>
</gene>
<protein>
    <submittedName>
        <fullName evidence="2">Unannotated protein</fullName>
    </submittedName>
</protein>
<proteinExistence type="predicted"/>
<dbReference type="InterPro" id="IPR057767">
    <property type="entry name" value="UGSC-like_dom"/>
</dbReference>